<proteinExistence type="predicted"/>
<accession>A0ABM6RU51</accession>
<evidence type="ECO:0000313" key="2">
    <source>
        <dbReference type="EMBL" id="AUW95028.1"/>
    </source>
</evidence>
<organism evidence="2 3">
    <name type="scientific">Sulfobacillus thermotolerans</name>
    <dbReference type="NCBI Taxonomy" id="338644"/>
    <lineage>
        <taxon>Bacteria</taxon>
        <taxon>Bacillati</taxon>
        <taxon>Bacillota</taxon>
        <taxon>Clostridia</taxon>
        <taxon>Eubacteriales</taxon>
        <taxon>Clostridiales Family XVII. Incertae Sedis</taxon>
        <taxon>Sulfobacillus</taxon>
    </lineage>
</organism>
<gene>
    <name evidence="2" type="ORF">BXT84_14570</name>
</gene>
<dbReference type="Proteomes" id="UP000325292">
    <property type="component" value="Chromosome"/>
</dbReference>
<name>A0ABM6RU51_9FIRM</name>
<dbReference type="PROSITE" id="PS51186">
    <property type="entry name" value="GNAT"/>
    <property type="match status" value="1"/>
</dbReference>
<dbReference type="EMBL" id="CP019454">
    <property type="protein sequence ID" value="AUW95028.1"/>
    <property type="molecule type" value="Genomic_DNA"/>
</dbReference>
<dbReference type="Gene3D" id="3.40.630.30">
    <property type="match status" value="1"/>
</dbReference>
<evidence type="ECO:0000259" key="1">
    <source>
        <dbReference type="PROSITE" id="PS51186"/>
    </source>
</evidence>
<protein>
    <recommendedName>
        <fullName evidence="1">N-acetyltransferase domain-containing protein</fullName>
    </recommendedName>
</protein>
<dbReference type="InterPro" id="IPR000182">
    <property type="entry name" value="GNAT_dom"/>
</dbReference>
<sequence>MDAIRVKRAAPDDLGALGEMVDRIYRPQRPPGEGMPREFPHLFDPRNADNLFFVEDRGRPVSMVGVLKQIGMVPGAAVPVASIGSVATVPEYRGRHLASRILQVVFDTMRDEQQALCLISGDRDLYLRQGAIAVGQMETVFIELTPSMPRLSYPLRQVPAHLRASYASRLIRLYRQEPYRFMRTTAHMEVLLNALWFQRPGFDQQLFVIGPEDHPVAYVVVYVSARSIDQGTIMEWAGDRAAIVQALPYVMTHMNIRHLQFHIHEADFSMHRLADEKGWTLVPGPLQGTVKVVNEDVLRSAYRAWLAEYEPWPREEGDWGDVTARYFGRNKGQYNLPLMLTDDLNYI</sequence>
<dbReference type="InterPro" id="IPR016181">
    <property type="entry name" value="Acyl_CoA_acyltransferase"/>
</dbReference>
<feature type="domain" description="N-acetyltransferase" evidence="1">
    <location>
        <begin position="4"/>
        <end position="149"/>
    </location>
</feature>
<keyword evidence="3" id="KW-1185">Reference proteome</keyword>
<dbReference type="SUPFAM" id="SSF55729">
    <property type="entry name" value="Acyl-CoA N-acyltransferases (Nat)"/>
    <property type="match status" value="1"/>
</dbReference>
<dbReference type="Pfam" id="PF13527">
    <property type="entry name" value="Acetyltransf_9"/>
    <property type="match status" value="1"/>
</dbReference>
<reference evidence="2 3" key="1">
    <citation type="journal article" date="2019" name="Sci. Rep.">
        <title>Sulfobacillus thermotolerans: new insights into resistance and metabolic capacities of acidophilic chemolithotrophs.</title>
        <authorList>
            <person name="Panyushkina A.E."/>
            <person name="Babenko V.V."/>
            <person name="Nikitina A.S."/>
            <person name="Selezneva O.V."/>
            <person name="Tsaplina I.A."/>
            <person name="Letarova M.A."/>
            <person name="Kostryukova E.S."/>
            <person name="Letarov A.V."/>
        </authorList>
    </citation>
    <scope>NUCLEOTIDE SEQUENCE [LARGE SCALE GENOMIC DNA]</scope>
    <source>
        <strain evidence="2 3">Kr1</strain>
    </source>
</reference>
<evidence type="ECO:0000313" key="3">
    <source>
        <dbReference type="Proteomes" id="UP000325292"/>
    </source>
</evidence>
<dbReference type="CDD" id="cd04301">
    <property type="entry name" value="NAT_SF"/>
    <property type="match status" value="1"/>
</dbReference>